<keyword evidence="2" id="KW-0812">Transmembrane</keyword>
<reference evidence="3" key="1">
    <citation type="submission" date="2022-06" db="EMBL/GenBank/DDBJ databases">
        <title>New Polynucleobacter species.</title>
        <authorList>
            <person name="Hahn M.W."/>
        </authorList>
    </citation>
    <scope>NUCLEOTIDE SEQUENCE</scope>
    <source>
        <strain evidence="3">UK-FUSCHL-C3</strain>
    </source>
</reference>
<accession>A0AAU8A2B1</accession>
<name>A0AAU8A2B1_9BURK</name>
<evidence type="ECO:0000256" key="1">
    <source>
        <dbReference type="SAM" id="Coils"/>
    </source>
</evidence>
<feature type="coiled-coil region" evidence="1">
    <location>
        <begin position="103"/>
        <end position="130"/>
    </location>
</feature>
<protein>
    <submittedName>
        <fullName evidence="3">Uncharacterized protein</fullName>
    </submittedName>
</protein>
<keyword evidence="2" id="KW-0472">Membrane</keyword>
<sequence>MAYRNITRDDFNQVLQSLGNDPAILTDEIGPNHLRTANTAPWYTNLYRNWMESNPLKEKWANQAAPTPILMIFIILLVLAGGLTYIALQIQGLDSGENRTSDLAAIQKQLGQIQDELHELDERLEEQFESVFIQLVEMQSKYQSLARSAHISAPSKPDPTEAELKKWRHLGVGQNKNGAYALLHDGQQALMLSKNQITNGSWRLAEFNSAEAILVGPNEKRIVLRIQ</sequence>
<feature type="transmembrane region" description="Helical" evidence="2">
    <location>
        <begin position="69"/>
        <end position="88"/>
    </location>
</feature>
<evidence type="ECO:0000256" key="2">
    <source>
        <dbReference type="SAM" id="Phobius"/>
    </source>
</evidence>
<gene>
    <name evidence="3" type="ORF">NKE59_00450</name>
</gene>
<dbReference type="AlphaFoldDB" id="A0AAU8A2B1"/>
<evidence type="ECO:0000313" key="3">
    <source>
        <dbReference type="EMBL" id="XCC57798.1"/>
    </source>
</evidence>
<keyword evidence="1" id="KW-0175">Coiled coil</keyword>
<dbReference type="RefSeq" id="WP_353438894.1">
    <property type="nucleotide sequence ID" value="NZ_CP099959.1"/>
</dbReference>
<proteinExistence type="predicted"/>
<dbReference type="EMBL" id="CP099959">
    <property type="protein sequence ID" value="XCC57798.1"/>
    <property type="molecule type" value="Genomic_DNA"/>
</dbReference>
<keyword evidence="2" id="KW-1133">Transmembrane helix</keyword>
<organism evidence="3">
    <name type="scientific">Polynucleobacter sp. UK-FUSCHL-C3</name>
    <dbReference type="NCBI Taxonomy" id="2955208"/>
    <lineage>
        <taxon>Bacteria</taxon>
        <taxon>Pseudomonadati</taxon>
        <taxon>Pseudomonadota</taxon>
        <taxon>Betaproteobacteria</taxon>
        <taxon>Burkholderiales</taxon>
        <taxon>Burkholderiaceae</taxon>
        <taxon>Polynucleobacter</taxon>
    </lineage>
</organism>